<sequence>MSMLASVLFVLAQAAAPAGVDTSKVDPKVAAQVPVITEKLRQWRGTWAAVDGKLACRTVKTSGDEEVDKIGCFATLTCVKPAYPELKAIADGKGTEDDKKLRMRAKLDSLQTCMTRHRGQGIAELALKRGKGA</sequence>
<dbReference type="EMBL" id="CP016591">
    <property type="protein sequence ID" value="ANY19063.1"/>
    <property type="molecule type" value="Genomic_DNA"/>
</dbReference>
<organism evidence="1 2">
    <name type="scientific">Tsuneonella dongtanensis</name>
    <dbReference type="NCBI Taxonomy" id="692370"/>
    <lineage>
        <taxon>Bacteria</taxon>
        <taxon>Pseudomonadati</taxon>
        <taxon>Pseudomonadota</taxon>
        <taxon>Alphaproteobacteria</taxon>
        <taxon>Sphingomonadales</taxon>
        <taxon>Erythrobacteraceae</taxon>
        <taxon>Tsuneonella</taxon>
    </lineage>
</organism>
<dbReference type="OrthoDB" id="7429071at2"/>
<evidence type="ECO:0000313" key="2">
    <source>
        <dbReference type="Proteomes" id="UP000092932"/>
    </source>
</evidence>
<evidence type="ECO:0000313" key="1">
    <source>
        <dbReference type="EMBL" id="ANY19063.1"/>
    </source>
</evidence>
<dbReference type="STRING" id="692370.A6F68_00528"/>
<protein>
    <submittedName>
        <fullName evidence="1">Uncharacterized protein</fullName>
    </submittedName>
</protein>
<dbReference type="KEGG" id="ado:A6F68_00528"/>
<gene>
    <name evidence="1" type="ORF">A6F68_00528</name>
</gene>
<accession>A0A1B2AA58</accession>
<dbReference type="AlphaFoldDB" id="A0A1B2AA58"/>
<proteinExistence type="predicted"/>
<keyword evidence="2" id="KW-1185">Reference proteome</keyword>
<dbReference type="Proteomes" id="UP000092932">
    <property type="component" value="Chromosome"/>
</dbReference>
<reference evidence="1 2" key="1">
    <citation type="submission" date="2016-07" db="EMBL/GenBank/DDBJ databases">
        <title>Complete genome sequence of Altererythrobacter dongtanensis KCTC 22672, a type strain with esterase isolated from tidal flat.</title>
        <authorList>
            <person name="Cheng H."/>
            <person name="Wu Y.-H."/>
            <person name="Zhou P."/>
            <person name="Huo Y.-Y."/>
            <person name="Wang C.-S."/>
            <person name="Xu X.-W."/>
        </authorList>
    </citation>
    <scope>NUCLEOTIDE SEQUENCE [LARGE SCALE GENOMIC DNA]</scope>
    <source>
        <strain evidence="1 2">KCTC 22672</strain>
    </source>
</reference>
<name>A0A1B2AA58_9SPHN</name>
<dbReference type="RefSeq" id="WP_067675958.1">
    <property type="nucleotide sequence ID" value="NZ_CP016591.1"/>
</dbReference>